<dbReference type="InterPro" id="IPR028973">
    <property type="entry name" value="PhnB-like"/>
</dbReference>
<dbReference type="InterPro" id="IPR004360">
    <property type="entry name" value="Glyas_Fos-R_dOase_dom"/>
</dbReference>
<accession>B8I3H1</accession>
<reference evidence="2 3" key="1">
    <citation type="submission" date="2009-01" db="EMBL/GenBank/DDBJ databases">
        <title>Complete sequence of Clostridium cellulolyticum H10.</title>
        <authorList>
            <consortium name="US DOE Joint Genome Institute"/>
            <person name="Lucas S."/>
            <person name="Copeland A."/>
            <person name="Lapidus A."/>
            <person name="Glavina del Rio T."/>
            <person name="Dalin E."/>
            <person name="Tice H."/>
            <person name="Bruce D."/>
            <person name="Goodwin L."/>
            <person name="Pitluck S."/>
            <person name="Chertkov O."/>
            <person name="Saunders E."/>
            <person name="Brettin T."/>
            <person name="Detter J.C."/>
            <person name="Han C."/>
            <person name="Larimer F."/>
            <person name="Land M."/>
            <person name="Hauser L."/>
            <person name="Kyrpides N."/>
            <person name="Ivanova N."/>
            <person name="Zhou J."/>
            <person name="Richardson P."/>
        </authorList>
    </citation>
    <scope>NUCLEOTIDE SEQUENCE [LARGE SCALE GENOMIC DNA]</scope>
    <source>
        <strain evidence="3">ATCC 35319 / DSM 5812 / JCM 6584 / H10</strain>
    </source>
</reference>
<dbReference type="Gene3D" id="3.10.180.10">
    <property type="entry name" value="2,3-Dihydroxybiphenyl 1,2-Dioxygenase, domain 1"/>
    <property type="match status" value="1"/>
</dbReference>
<dbReference type="GO" id="GO:0032259">
    <property type="term" value="P:methylation"/>
    <property type="evidence" value="ECO:0007669"/>
    <property type="project" value="UniProtKB-KW"/>
</dbReference>
<sequence length="135" mass="15409">MKSIIPNISVDNCREAIEFYKRIFGGEIKNVKIADKDGMFKGHEGKVMHSELYIGKNCIIYFTDFFGDKLQGSHIQIILGMDSKQEIEKVYADLLKEGKADYELQKTFWGAYHAVVKDKYGITWGLNYAENGGNK</sequence>
<dbReference type="eggNOG" id="COG2764">
    <property type="taxonomic scope" value="Bacteria"/>
</dbReference>
<dbReference type="InterPro" id="IPR029068">
    <property type="entry name" value="Glyas_Bleomycin-R_OHBP_Dase"/>
</dbReference>
<proteinExistence type="predicted"/>
<dbReference type="RefSeq" id="WP_015925418.1">
    <property type="nucleotide sequence ID" value="NC_011898.1"/>
</dbReference>
<keyword evidence="2" id="KW-0808">Transferase</keyword>
<dbReference type="STRING" id="394503.Ccel_1966"/>
<keyword evidence="3" id="KW-1185">Reference proteome</keyword>
<dbReference type="Pfam" id="PF00903">
    <property type="entry name" value="Glyoxalase"/>
    <property type="match status" value="1"/>
</dbReference>
<dbReference type="Proteomes" id="UP000001349">
    <property type="component" value="Chromosome"/>
</dbReference>
<dbReference type="AlphaFoldDB" id="B8I3H1"/>
<dbReference type="HOGENOM" id="CLU_046006_17_5_9"/>
<evidence type="ECO:0000313" key="2">
    <source>
        <dbReference type="EMBL" id="ACL76314.1"/>
    </source>
</evidence>
<dbReference type="PANTHER" id="PTHR33990:SF1">
    <property type="entry name" value="PROTEIN YJDN"/>
    <property type="match status" value="1"/>
</dbReference>
<dbReference type="SUPFAM" id="SSF54593">
    <property type="entry name" value="Glyoxalase/Bleomycin resistance protein/Dihydroxybiphenyl dioxygenase"/>
    <property type="match status" value="1"/>
</dbReference>
<dbReference type="KEGG" id="cce:Ccel_1966"/>
<keyword evidence="2" id="KW-0489">Methyltransferase</keyword>
<dbReference type="PANTHER" id="PTHR33990">
    <property type="entry name" value="PROTEIN YJDN-RELATED"/>
    <property type="match status" value="1"/>
</dbReference>
<dbReference type="CDD" id="cd06588">
    <property type="entry name" value="PhnB_like"/>
    <property type="match status" value="1"/>
</dbReference>
<dbReference type="EMBL" id="CP001348">
    <property type="protein sequence ID" value="ACL76314.1"/>
    <property type="molecule type" value="Genomic_DNA"/>
</dbReference>
<evidence type="ECO:0000313" key="3">
    <source>
        <dbReference type="Proteomes" id="UP000001349"/>
    </source>
</evidence>
<organism evidence="2 3">
    <name type="scientific">Ruminiclostridium cellulolyticum (strain ATCC 35319 / DSM 5812 / JCM 6584 / H10)</name>
    <name type="common">Clostridium cellulolyticum</name>
    <dbReference type="NCBI Taxonomy" id="394503"/>
    <lineage>
        <taxon>Bacteria</taxon>
        <taxon>Bacillati</taxon>
        <taxon>Bacillota</taxon>
        <taxon>Clostridia</taxon>
        <taxon>Eubacteriales</taxon>
        <taxon>Oscillospiraceae</taxon>
        <taxon>Ruminiclostridium</taxon>
    </lineage>
</organism>
<feature type="domain" description="Glyoxalase/fosfomycin resistance/dioxygenase" evidence="1">
    <location>
        <begin position="8"/>
        <end position="124"/>
    </location>
</feature>
<protein>
    <submittedName>
        <fullName evidence="2">3-demethylubiquinone-9 3-methyltransferase</fullName>
    </submittedName>
</protein>
<keyword evidence="2" id="KW-0830">Ubiquinone</keyword>
<dbReference type="GO" id="GO:0008168">
    <property type="term" value="F:methyltransferase activity"/>
    <property type="evidence" value="ECO:0007669"/>
    <property type="project" value="UniProtKB-KW"/>
</dbReference>
<evidence type="ECO:0000259" key="1">
    <source>
        <dbReference type="Pfam" id="PF00903"/>
    </source>
</evidence>
<name>B8I3H1_RUMCH</name>
<dbReference type="OrthoDB" id="9795306at2"/>
<gene>
    <name evidence="2" type="ordered locus">Ccel_1966</name>
</gene>